<evidence type="ECO:0000313" key="2">
    <source>
        <dbReference type="EMBL" id="MDT0490482.1"/>
    </source>
</evidence>
<name>A0ABU2W017_9ACTN</name>
<dbReference type="EMBL" id="JAVRFG010000008">
    <property type="protein sequence ID" value="MDT0490482.1"/>
    <property type="molecule type" value="Genomic_DNA"/>
</dbReference>
<feature type="transmembrane region" description="Helical" evidence="1">
    <location>
        <begin position="82"/>
        <end position="102"/>
    </location>
</feature>
<keyword evidence="3" id="KW-1185">Reference proteome</keyword>
<proteinExistence type="predicted"/>
<organism evidence="2 3">
    <name type="scientific">Streptomyces stephensoniae</name>
    <dbReference type="NCBI Taxonomy" id="3375367"/>
    <lineage>
        <taxon>Bacteria</taxon>
        <taxon>Bacillati</taxon>
        <taxon>Actinomycetota</taxon>
        <taxon>Actinomycetes</taxon>
        <taxon>Kitasatosporales</taxon>
        <taxon>Streptomycetaceae</taxon>
        <taxon>Streptomyces</taxon>
    </lineage>
</organism>
<dbReference type="RefSeq" id="WP_311597570.1">
    <property type="nucleotide sequence ID" value="NZ_JAVRFG010000008.1"/>
</dbReference>
<protein>
    <recommendedName>
        <fullName evidence="4">Integral membrane protein</fullName>
    </recommendedName>
</protein>
<keyword evidence="1" id="KW-0472">Membrane</keyword>
<evidence type="ECO:0008006" key="4">
    <source>
        <dbReference type="Google" id="ProtNLM"/>
    </source>
</evidence>
<gene>
    <name evidence="2" type="ORF">RM717_08180</name>
</gene>
<reference evidence="3" key="1">
    <citation type="submission" date="2023-07" db="EMBL/GenBank/DDBJ databases">
        <title>30 novel species of actinomycetes from the DSMZ collection.</title>
        <authorList>
            <person name="Nouioui I."/>
        </authorList>
    </citation>
    <scope>NUCLEOTIDE SEQUENCE [LARGE SCALE GENOMIC DNA]</scope>
    <source>
        <strain evidence="3">DSM 40932</strain>
    </source>
</reference>
<feature type="transmembrane region" description="Helical" evidence="1">
    <location>
        <begin position="37"/>
        <end position="62"/>
    </location>
</feature>
<keyword evidence="1" id="KW-0812">Transmembrane</keyword>
<evidence type="ECO:0000256" key="1">
    <source>
        <dbReference type="SAM" id="Phobius"/>
    </source>
</evidence>
<comment type="caution">
    <text evidence="2">The sequence shown here is derived from an EMBL/GenBank/DDBJ whole genome shotgun (WGS) entry which is preliminary data.</text>
</comment>
<dbReference type="Proteomes" id="UP001180556">
    <property type="component" value="Unassembled WGS sequence"/>
</dbReference>
<feature type="transmembrane region" description="Helical" evidence="1">
    <location>
        <begin position="123"/>
        <end position="144"/>
    </location>
</feature>
<evidence type="ECO:0000313" key="3">
    <source>
        <dbReference type="Proteomes" id="UP001180556"/>
    </source>
</evidence>
<feature type="transmembrane region" description="Helical" evidence="1">
    <location>
        <begin position="164"/>
        <end position="185"/>
    </location>
</feature>
<sequence length="194" mass="20715">MTLRATSGTSTAARPAASVAARSSASAAASVPPPPRWAVLAAHLTALVVLPSGLWRIALVLGHPAGYTEAGFEPFQTAGAKVWMLTLSVVCELAALLTIGLVRPWGEVVPRWIPLLGGRRVRPLAAVVPAAVGAAVLTLIWANVPWWWTYPHEDMTATGNLVVGILYQPLFLWGPLTAAVTFSYYRRHRPVRPG</sequence>
<keyword evidence="1" id="KW-1133">Transmembrane helix</keyword>
<accession>A0ABU2W017</accession>